<reference evidence="1 2" key="1">
    <citation type="submission" date="2024-07" db="EMBL/GenBank/DDBJ databases">
        <authorList>
            <person name="Thanompreechachai J."/>
            <person name="Duangmal K."/>
        </authorList>
    </citation>
    <scope>NUCLEOTIDE SEQUENCE [LARGE SCALE GENOMIC DNA]</scope>
    <source>
        <strain evidence="1 2">KCTC 19886</strain>
    </source>
</reference>
<name>A0ABV3PBS2_9ACTN</name>
<protein>
    <recommendedName>
        <fullName evidence="3">Toprim domain-containing protein</fullName>
    </recommendedName>
</protein>
<comment type="caution">
    <text evidence="1">The sequence shown here is derived from an EMBL/GenBank/DDBJ whole genome shotgun (WGS) entry which is preliminary data.</text>
</comment>
<accession>A0ABV3PBS2</accession>
<sequence>MARVATTLGTSTNRARRLVRTALPAGFVLQVAGQPRAVLVEGATDVAVLAALLRTGPPVVAAGGKHALPLAAAVARALGAAVDVVLDADDGPHAGHRAREDSRRVRAELVDVPVHVLPGDLETCLAQWPAFLSALPEGLTKDAAAYGRAAQAARSSPPPVLARLIQDLRDGAIRP</sequence>
<dbReference type="EMBL" id="JBFNQN010000014">
    <property type="protein sequence ID" value="MEW9266942.1"/>
    <property type="molecule type" value="Genomic_DNA"/>
</dbReference>
<dbReference type="CDD" id="cd00188">
    <property type="entry name" value="TOPRIM"/>
    <property type="match status" value="1"/>
</dbReference>
<evidence type="ECO:0000313" key="1">
    <source>
        <dbReference type="EMBL" id="MEW9266942.1"/>
    </source>
</evidence>
<organism evidence="1 2">
    <name type="scientific">Kineococcus endophyticus</name>
    <dbReference type="NCBI Taxonomy" id="1181883"/>
    <lineage>
        <taxon>Bacteria</taxon>
        <taxon>Bacillati</taxon>
        <taxon>Actinomycetota</taxon>
        <taxon>Actinomycetes</taxon>
        <taxon>Kineosporiales</taxon>
        <taxon>Kineosporiaceae</taxon>
        <taxon>Kineococcus</taxon>
    </lineage>
</organism>
<gene>
    <name evidence="1" type="ORF">AB1207_19505</name>
</gene>
<evidence type="ECO:0000313" key="2">
    <source>
        <dbReference type="Proteomes" id="UP001555826"/>
    </source>
</evidence>
<dbReference type="RefSeq" id="WP_367640076.1">
    <property type="nucleotide sequence ID" value="NZ_JBFNQN010000014.1"/>
</dbReference>
<dbReference type="Proteomes" id="UP001555826">
    <property type="component" value="Unassembled WGS sequence"/>
</dbReference>
<evidence type="ECO:0008006" key="3">
    <source>
        <dbReference type="Google" id="ProtNLM"/>
    </source>
</evidence>
<proteinExistence type="predicted"/>
<keyword evidence="2" id="KW-1185">Reference proteome</keyword>